<dbReference type="STRING" id="1449350.OCH239_04985"/>
<proteinExistence type="predicted"/>
<gene>
    <name evidence="2" type="ORF">OCH239_04985</name>
</gene>
<protein>
    <submittedName>
        <fullName evidence="2">Uncharacterized protein</fullName>
    </submittedName>
</protein>
<dbReference type="AlphaFoldDB" id="X7EDN9"/>
<keyword evidence="1" id="KW-0732">Signal</keyword>
<name>X7EDN9_9RHOB</name>
<evidence type="ECO:0000256" key="1">
    <source>
        <dbReference type="SAM" id="SignalP"/>
    </source>
</evidence>
<dbReference type="RefSeq" id="WP_037263428.1">
    <property type="nucleotide sequence ID" value="NZ_JALZ01000013.1"/>
</dbReference>
<evidence type="ECO:0000313" key="3">
    <source>
        <dbReference type="Proteomes" id="UP000022447"/>
    </source>
</evidence>
<dbReference type="EMBL" id="JALZ01000013">
    <property type="protein sequence ID" value="ETX14209.1"/>
    <property type="molecule type" value="Genomic_DNA"/>
</dbReference>
<dbReference type="eggNOG" id="ENOG50334F3">
    <property type="taxonomic scope" value="Bacteria"/>
</dbReference>
<dbReference type="OrthoDB" id="7866522at2"/>
<feature type="signal peptide" evidence="1">
    <location>
        <begin position="1"/>
        <end position="22"/>
    </location>
</feature>
<sequence length="83" mass="8649">MPRIALATLGLASIAAASIAAAGVLERPEQDVIEIEVALDELKECRETLAQVAQMPAVSDNGSPIFFDSAQDLPGVRCVVADV</sequence>
<organism evidence="2 3">
    <name type="scientific">Roseivivax halodurans JCM 10272</name>
    <dbReference type="NCBI Taxonomy" id="1449350"/>
    <lineage>
        <taxon>Bacteria</taxon>
        <taxon>Pseudomonadati</taxon>
        <taxon>Pseudomonadota</taxon>
        <taxon>Alphaproteobacteria</taxon>
        <taxon>Rhodobacterales</taxon>
        <taxon>Roseobacteraceae</taxon>
        <taxon>Roseivivax</taxon>
    </lineage>
</organism>
<keyword evidence="3" id="KW-1185">Reference proteome</keyword>
<accession>X7EDN9</accession>
<feature type="chain" id="PRO_5004977791" evidence="1">
    <location>
        <begin position="23"/>
        <end position="83"/>
    </location>
</feature>
<comment type="caution">
    <text evidence="2">The sequence shown here is derived from an EMBL/GenBank/DDBJ whole genome shotgun (WGS) entry which is preliminary data.</text>
</comment>
<evidence type="ECO:0000313" key="2">
    <source>
        <dbReference type="EMBL" id="ETX14209.1"/>
    </source>
</evidence>
<dbReference type="Proteomes" id="UP000022447">
    <property type="component" value="Unassembled WGS sequence"/>
</dbReference>
<reference evidence="2 3" key="1">
    <citation type="submission" date="2014-01" db="EMBL/GenBank/DDBJ databases">
        <title>Roseivivax halodurans JCM 10272 Genome Sequencing.</title>
        <authorList>
            <person name="Lai Q."/>
            <person name="Li G."/>
            <person name="Shao Z."/>
        </authorList>
    </citation>
    <scope>NUCLEOTIDE SEQUENCE [LARGE SCALE GENOMIC DNA]</scope>
    <source>
        <strain evidence="2 3">JCM 10272</strain>
    </source>
</reference>